<keyword evidence="5" id="KW-0812">Transmembrane</keyword>
<evidence type="ECO:0000256" key="7">
    <source>
        <dbReference type="ARBA" id="ARBA00022729"/>
    </source>
</evidence>
<keyword evidence="14" id="KW-1185">Reference proteome</keyword>
<dbReference type="GO" id="GO:0006508">
    <property type="term" value="P:proteolysis"/>
    <property type="evidence" value="ECO:0007669"/>
    <property type="project" value="UniProtKB-KW"/>
</dbReference>
<proteinExistence type="inferred from homology"/>
<dbReference type="GO" id="GO:0005794">
    <property type="term" value="C:Golgi apparatus"/>
    <property type="evidence" value="ECO:0007669"/>
    <property type="project" value="UniProtKB-SubCell"/>
</dbReference>
<evidence type="ECO:0000313" key="13">
    <source>
        <dbReference type="EMBL" id="ORY41955.1"/>
    </source>
</evidence>
<name>A0A1Y2C6P2_9FUNG</name>
<dbReference type="GO" id="GO:0004185">
    <property type="term" value="F:serine-type carboxypeptidase activity"/>
    <property type="evidence" value="ECO:0007669"/>
    <property type="project" value="UniProtKB-UniRule"/>
</dbReference>
<keyword evidence="11" id="KW-0325">Glycoprotein</keyword>
<evidence type="ECO:0000256" key="2">
    <source>
        <dbReference type="ARBA" id="ARBA00004393"/>
    </source>
</evidence>
<evidence type="ECO:0000256" key="4">
    <source>
        <dbReference type="ARBA" id="ARBA00022645"/>
    </source>
</evidence>
<reference evidence="13 14" key="1">
    <citation type="submission" date="2016-07" db="EMBL/GenBank/DDBJ databases">
        <title>Pervasive Adenine N6-methylation of Active Genes in Fungi.</title>
        <authorList>
            <consortium name="DOE Joint Genome Institute"/>
            <person name="Mondo S.J."/>
            <person name="Dannebaum R.O."/>
            <person name="Kuo R.C."/>
            <person name="Labutti K."/>
            <person name="Haridas S."/>
            <person name="Kuo A."/>
            <person name="Salamov A."/>
            <person name="Ahrendt S.R."/>
            <person name="Lipzen A."/>
            <person name="Sullivan W."/>
            <person name="Andreopoulos W.B."/>
            <person name="Clum A."/>
            <person name="Lindquist E."/>
            <person name="Daum C."/>
            <person name="Ramamoorthy G.K."/>
            <person name="Gryganskyi A."/>
            <person name="Culley D."/>
            <person name="Magnuson J.K."/>
            <person name="James T.Y."/>
            <person name="O'Malley M.A."/>
            <person name="Stajich J.E."/>
            <person name="Spatafora J.W."/>
            <person name="Visel A."/>
            <person name="Grigoriev I.V."/>
        </authorList>
    </citation>
    <scope>NUCLEOTIDE SEQUENCE [LARGE SCALE GENOMIC DNA]</scope>
    <source>
        <strain evidence="13 14">JEL800</strain>
    </source>
</reference>
<evidence type="ECO:0000256" key="5">
    <source>
        <dbReference type="ARBA" id="ARBA00022692"/>
    </source>
</evidence>
<keyword evidence="8" id="KW-1133">Transmembrane helix</keyword>
<keyword evidence="10" id="KW-0472">Membrane</keyword>
<keyword evidence="12 13" id="KW-0378">Hydrolase</keyword>
<dbReference type="Gene3D" id="3.40.50.1820">
    <property type="entry name" value="alpha/beta hydrolase"/>
    <property type="match status" value="1"/>
</dbReference>
<dbReference type="InterPro" id="IPR029058">
    <property type="entry name" value="AB_hydrolase_fold"/>
</dbReference>
<dbReference type="PANTHER" id="PTHR11802:SF190">
    <property type="entry name" value="PHEROMONE-PROCESSING CARBOXYPEPTIDASE KEX1"/>
    <property type="match status" value="1"/>
</dbReference>
<evidence type="ECO:0000256" key="6">
    <source>
        <dbReference type="ARBA" id="ARBA00022703"/>
    </source>
</evidence>
<dbReference type="Pfam" id="PF00450">
    <property type="entry name" value="Peptidase_S10"/>
    <property type="match status" value="1"/>
</dbReference>
<dbReference type="EC" id="3.4.16.-" evidence="12"/>
<dbReference type="EMBL" id="MCGO01000030">
    <property type="protein sequence ID" value="ORY41955.1"/>
    <property type="molecule type" value="Genomic_DNA"/>
</dbReference>
<dbReference type="PANTHER" id="PTHR11802">
    <property type="entry name" value="SERINE PROTEASE FAMILY S10 SERINE CARBOXYPEPTIDASE"/>
    <property type="match status" value="1"/>
</dbReference>
<keyword evidence="6" id="KW-0053">Apoptosis</keyword>
<comment type="catalytic activity">
    <reaction evidence="1">
        <text>Preferential release of a C-terminal arginine or lysine residue.</text>
        <dbReference type="EC" id="3.4.16.6"/>
    </reaction>
</comment>
<evidence type="ECO:0000256" key="10">
    <source>
        <dbReference type="ARBA" id="ARBA00023136"/>
    </source>
</evidence>
<evidence type="ECO:0000256" key="1">
    <source>
        <dbReference type="ARBA" id="ARBA00001003"/>
    </source>
</evidence>
<dbReference type="AlphaFoldDB" id="A0A1Y2C6P2"/>
<comment type="subcellular location">
    <subcellularLocation>
        <location evidence="2">Golgi apparatus</location>
        <location evidence="2">trans-Golgi network membrane</location>
        <topology evidence="2">Single-pass type I membrane protein</topology>
    </subcellularLocation>
</comment>
<evidence type="ECO:0000256" key="8">
    <source>
        <dbReference type="ARBA" id="ARBA00022989"/>
    </source>
</evidence>
<dbReference type="GO" id="GO:0006915">
    <property type="term" value="P:apoptotic process"/>
    <property type="evidence" value="ECO:0007669"/>
    <property type="project" value="UniProtKB-KW"/>
</dbReference>
<accession>A0A1Y2C6P2</accession>
<dbReference type="InterPro" id="IPR018202">
    <property type="entry name" value="Ser_caboxypep_ser_AS"/>
</dbReference>
<gene>
    <name evidence="13" type="ORF">BCR33DRAFT_767313</name>
</gene>
<evidence type="ECO:0000256" key="9">
    <source>
        <dbReference type="ARBA" id="ARBA00023034"/>
    </source>
</evidence>
<keyword evidence="9" id="KW-0333">Golgi apparatus</keyword>
<dbReference type="PROSITE" id="PS00131">
    <property type="entry name" value="CARBOXYPEPT_SER_SER"/>
    <property type="match status" value="1"/>
</dbReference>
<organism evidence="13 14">
    <name type="scientific">Rhizoclosmatium globosum</name>
    <dbReference type="NCBI Taxonomy" id="329046"/>
    <lineage>
        <taxon>Eukaryota</taxon>
        <taxon>Fungi</taxon>
        <taxon>Fungi incertae sedis</taxon>
        <taxon>Chytridiomycota</taxon>
        <taxon>Chytridiomycota incertae sedis</taxon>
        <taxon>Chytridiomycetes</taxon>
        <taxon>Chytridiales</taxon>
        <taxon>Chytriomycetaceae</taxon>
        <taxon>Rhizoclosmatium</taxon>
    </lineage>
</organism>
<evidence type="ECO:0000256" key="3">
    <source>
        <dbReference type="ARBA" id="ARBA00009431"/>
    </source>
</evidence>
<dbReference type="SUPFAM" id="SSF53474">
    <property type="entry name" value="alpha/beta-Hydrolases"/>
    <property type="match status" value="1"/>
</dbReference>
<keyword evidence="4 12" id="KW-0121">Carboxypeptidase</keyword>
<dbReference type="PROSITE" id="PS00560">
    <property type="entry name" value="CARBOXYPEPT_SER_HIS"/>
    <property type="match status" value="1"/>
</dbReference>
<dbReference type="Proteomes" id="UP000193642">
    <property type="component" value="Unassembled WGS sequence"/>
</dbReference>
<dbReference type="OrthoDB" id="443318at2759"/>
<keyword evidence="7" id="KW-0732">Signal</keyword>
<evidence type="ECO:0000313" key="14">
    <source>
        <dbReference type="Proteomes" id="UP000193642"/>
    </source>
</evidence>
<evidence type="ECO:0000256" key="11">
    <source>
        <dbReference type="ARBA" id="ARBA00023180"/>
    </source>
</evidence>
<dbReference type="STRING" id="329046.A0A1Y2C6P2"/>
<dbReference type="PRINTS" id="PR00724">
    <property type="entry name" value="CRBOXYPTASEC"/>
</dbReference>
<protein>
    <recommendedName>
        <fullName evidence="12">Carboxypeptidase</fullName>
        <ecNumber evidence="12">3.4.16.-</ecNumber>
    </recommendedName>
</protein>
<comment type="similarity">
    <text evidence="3 12">Belongs to the peptidase S10 family.</text>
</comment>
<sequence length="473" mass="52016">MLQSDFLVTGLPGAPANSPTTYAGLLPITHDLPYVTNYFFWYVPSSNATSNELVVWLNGGPGVTSMEGMFGENGPWNIEANGTLTLNEYSWHHRSHMLYVDQPVGTGYSLDTSGVNAFSSVDAGKWFYSFLDTFYQTFPDTRKSELYITGESYAGVYIPYIANELLNRQVLSDNSTLNLAGIAVGNGLLNSTIQSNGGLDMNQVLLESDFYSKFPAVKEPFTKLVTECANVTSQKEADKFPYKCDYWEAVVNMVMDSTSGKECISTTNYNITFPCEARDSFDAMQDFFDQAAVQRALHVYDTIKKINPKFNYQLGNEINISGDDSIADPAGLISGIIASGVKVLIFEGDLDLKLGWVGMAKTMAAMEWGGERGFEGVGGEWKSYGGVAGQVWFERGLKYIRVYGAGHMVPRNQPQRGLHLLSEIISDPSPAKTINRTRVTSSFVAQTRSGARRFDVGGTAIWIGMIVGFLVQL</sequence>
<evidence type="ECO:0000256" key="12">
    <source>
        <dbReference type="RuleBase" id="RU361156"/>
    </source>
</evidence>
<dbReference type="InterPro" id="IPR033124">
    <property type="entry name" value="Ser_caboxypep_his_AS"/>
</dbReference>
<dbReference type="InterPro" id="IPR001563">
    <property type="entry name" value="Peptidase_S10"/>
</dbReference>
<comment type="caution">
    <text evidence="13">The sequence shown here is derived from an EMBL/GenBank/DDBJ whole genome shotgun (WGS) entry which is preliminary data.</text>
</comment>
<keyword evidence="12" id="KW-0645">Protease</keyword>